<dbReference type="PANTHER" id="PTHR30028">
    <property type="entry name" value="UPF0014 INNER MEMBRANE PROTEIN YBBM-RELATED"/>
    <property type="match status" value="1"/>
</dbReference>
<feature type="transmembrane region" description="Helical" evidence="6">
    <location>
        <begin position="129"/>
        <end position="150"/>
    </location>
</feature>
<reference evidence="7 8" key="1">
    <citation type="submission" date="2016-02" db="EMBL/GenBank/DDBJ databases">
        <title>Complete genome sequence of Halocynthiibacter arcticus PAMC 20958t from arctic marine sediment.</title>
        <authorList>
            <person name="Lee Y.M."/>
            <person name="Baek K."/>
            <person name="Lee H.K."/>
            <person name="Shin S.C."/>
        </authorList>
    </citation>
    <scope>NUCLEOTIDE SEQUENCE [LARGE SCALE GENOMIC DNA]</scope>
    <source>
        <strain evidence="7">PAMC 20958</strain>
    </source>
</reference>
<dbReference type="Proteomes" id="UP000070371">
    <property type="component" value="Chromosome"/>
</dbReference>
<sequence>MTPDIGFDKILIAALFLLINGGISLALSLGIGRSLLIAGVRMVVQLVLLAFVLRWIFEVDSIAITLVAMIVMGGFAGYEVLLRQAHPAGRLWTASLGTTVMLSCGFLITLPTLAVIVQAEPWFSPRVALPMFGMIAGSAMGSIALTLHVLSHALIRDALIIEARLSMGESKFQALGPTLRTAIRSGLLPTVTNMASIGVVSIPGMMTGQILANADPLTAAKYQMVIMFLISATSALGAVAAAYALAWRVTDQRHRLRLDRLRGV</sequence>
<gene>
    <name evidence="7" type="ORF">RC74_14725</name>
</gene>
<evidence type="ECO:0000256" key="5">
    <source>
        <dbReference type="ARBA" id="ARBA00023136"/>
    </source>
</evidence>
<feature type="transmembrane region" description="Helical" evidence="6">
    <location>
        <begin position="12"/>
        <end position="31"/>
    </location>
</feature>
<dbReference type="Pfam" id="PF03649">
    <property type="entry name" value="UPF0014"/>
    <property type="match status" value="1"/>
</dbReference>
<accession>A0A126V214</accession>
<proteinExistence type="inferred from homology"/>
<protein>
    <recommendedName>
        <fullName evidence="9">ABC transporter permease</fullName>
    </recommendedName>
</protein>
<feature type="transmembrane region" description="Helical" evidence="6">
    <location>
        <begin position="62"/>
        <end position="82"/>
    </location>
</feature>
<keyword evidence="5 6" id="KW-0472">Membrane</keyword>
<evidence type="ECO:0000313" key="8">
    <source>
        <dbReference type="Proteomes" id="UP000070371"/>
    </source>
</evidence>
<dbReference type="EMBL" id="CP014327">
    <property type="protein sequence ID" value="AML52362.1"/>
    <property type="molecule type" value="Genomic_DNA"/>
</dbReference>
<dbReference type="PANTHER" id="PTHR30028:SF0">
    <property type="entry name" value="PROTEIN ALUMINUM SENSITIVE 3"/>
    <property type="match status" value="1"/>
</dbReference>
<evidence type="ECO:0000256" key="3">
    <source>
        <dbReference type="ARBA" id="ARBA00022692"/>
    </source>
</evidence>
<comment type="subcellular location">
    <subcellularLocation>
        <location evidence="1">Membrane</location>
        <topology evidence="1">Multi-pass membrane protein</topology>
    </subcellularLocation>
</comment>
<keyword evidence="8" id="KW-1185">Reference proteome</keyword>
<keyword evidence="3 6" id="KW-0812">Transmembrane</keyword>
<organism evidence="7 8">
    <name type="scientific">Falsihalocynthiibacter arcticus</name>
    <dbReference type="NCBI Taxonomy" id="1579316"/>
    <lineage>
        <taxon>Bacteria</taxon>
        <taxon>Pseudomonadati</taxon>
        <taxon>Pseudomonadota</taxon>
        <taxon>Alphaproteobacteria</taxon>
        <taxon>Rhodobacterales</taxon>
        <taxon>Roseobacteraceae</taxon>
        <taxon>Falsihalocynthiibacter</taxon>
    </lineage>
</organism>
<dbReference type="STRING" id="1579316.RC74_14725"/>
<evidence type="ECO:0000256" key="4">
    <source>
        <dbReference type="ARBA" id="ARBA00022989"/>
    </source>
</evidence>
<feature type="transmembrane region" description="Helical" evidence="6">
    <location>
        <begin position="190"/>
        <end position="212"/>
    </location>
</feature>
<dbReference type="InterPro" id="IPR005226">
    <property type="entry name" value="UPF0014_fam"/>
</dbReference>
<name>A0A126V214_9RHOB</name>
<dbReference type="AlphaFoldDB" id="A0A126V214"/>
<evidence type="ECO:0008006" key="9">
    <source>
        <dbReference type="Google" id="ProtNLM"/>
    </source>
</evidence>
<dbReference type="RefSeq" id="WP_038999867.1">
    <property type="nucleotide sequence ID" value="NZ_CP014327.1"/>
</dbReference>
<evidence type="ECO:0000313" key="7">
    <source>
        <dbReference type="EMBL" id="AML52362.1"/>
    </source>
</evidence>
<feature type="transmembrane region" description="Helical" evidence="6">
    <location>
        <begin position="94"/>
        <end position="117"/>
    </location>
</feature>
<dbReference type="OrthoDB" id="9791807at2"/>
<dbReference type="KEGG" id="hat:RC74_14725"/>
<evidence type="ECO:0000256" key="2">
    <source>
        <dbReference type="ARBA" id="ARBA00005268"/>
    </source>
</evidence>
<feature type="transmembrane region" description="Helical" evidence="6">
    <location>
        <begin position="224"/>
        <end position="247"/>
    </location>
</feature>
<evidence type="ECO:0000256" key="6">
    <source>
        <dbReference type="SAM" id="Phobius"/>
    </source>
</evidence>
<dbReference type="GO" id="GO:0005886">
    <property type="term" value="C:plasma membrane"/>
    <property type="evidence" value="ECO:0007669"/>
    <property type="project" value="TreeGrafter"/>
</dbReference>
<keyword evidence="4 6" id="KW-1133">Transmembrane helix</keyword>
<comment type="similarity">
    <text evidence="2">Belongs to the UPF0014 family.</text>
</comment>
<evidence type="ECO:0000256" key="1">
    <source>
        <dbReference type="ARBA" id="ARBA00004141"/>
    </source>
</evidence>
<feature type="transmembrane region" description="Helical" evidence="6">
    <location>
        <begin position="38"/>
        <end position="56"/>
    </location>
</feature>